<sequence>SNVIGTNKKKRTPTEIVHSIAAEFEVESVGIVHNSWTTQPRFALRPGLASTKHHRLLLDGLAAPTCSKLYKAKMHRAADDLHLKYKYQRVLEQLSDIPSSDATDVMDRAGKQKRQPIVRSDFNYELEEKRKPTFYPVDIGYSPPPPPLKNMSQLSPPPKRCTLELLENLPSLSNPIVSSSPAARTDAACTNEIVKELKGLK</sequence>
<proteinExistence type="predicted"/>
<dbReference type="Proteomes" id="UP000822476">
    <property type="component" value="Unassembled WGS sequence"/>
</dbReference>
<keyword evidence="2" id="KW-1185">Reference proteome</keyword>
<protein>
    <submittedName>
        <fullName evidence="1">Uncharacterized protein</fullName>
    </submittedName>
</protein>
<organism evidence="1 2">
    <name type="scientific">Paragonimus skrjabini miyazakii</name>
    <dbReference type="NCBI Taxonomy" id="59628"/>
    <lineage>
        <taxon>Eukaryota</taxon>
        <taxon>Metazoa</taxon>
        <taxon>Spiralia</taxon>
        <taxon>Lophotrochozoa</taxon>
        <taxon>Platyhelminthes</taxon>
        <taxon>Trematoda</taxon>
        <taxon>Digenea</taxon>
        <taxon>Plagiorchiida</taxon>
        <taxon>Troglotremata</taxon>
        <taxon>Troglotrematidae</taxon>
        <taxon>Paragonimus</taxon>
    </lineage>
</organism>
<feature type="non-terminal residue" evidence="1">
    <location>
        <position position="201"/>
    </location>
</feature>
<dbReference type="AlphaFoldDB" id="A0A8S9YC96"/>
<gene>
    <name evidence="1" type="ORF">EG68_12577</name>
</gene>
<evidence type="ECO:0000313" key="2">
    <source>
        <dbReference type="Proteomes" id="UP000822476"/>
    </source>
</evidence>
<feature type="non-terminal residue" evidence="1">
    <location>
        <position position="1"/>
    </location>
</feature>
<dbReference type="EMBL" id="JTDE01016282">
    <property type="protein sequence ID" value="KAF7233882.1"/>
    <property type="molecule type" value="Genomic_DNA"/>
</dbReference>
<name>A0A8S9YC96_9TREM</name>
<dbReference type="OrthoDB" id="10693797at2759"/>
<reference evidence="1" key="1">
    <citation type="submission" date="2019-07" db="EMBL/GenBank/DDBJ databases">
        <title>Annotation for the trematode Paragonimus miyazaki's.</title>
        <authorList>
            <person name="Choi Y.-J."/>
        </authorList>
    </citation>
    <scope>NUCLEOTIDE SEQUENCE</scope>
    <source>
        <strain evidence="1">Japan</strain>
    </source>
</reference>
<comment type="caution">
    <text evidence="1">The sequence shown here is derived from an EMBL/GenBank/DDBJ whole genome shotgun (WGS) entry which is preliminary data.</text>
</comment>
<evidence type="ECO:0000313" key="1">
    <source>
        <dbReference type="EMBL" id="KAF7233882.1"/>
    </source>
</evidence>
<accession>A0A8S9YC96</accession>